<dbReference type="Proteomes" id="UP000198827">
    <property type="component" value="Chromosome I"/>
</dbReference>
<organism evidence="1 2">
    <name type="scientific">Pseudomonas arsenicoxydans</name>
    <dbReference type="NCBI Taxonomy" id="702115"/>
    <lineage>
        <taxon>Bacteria</taxon>
        <taxon>Pseudomonadati</taxon>
        <taxon>Pseudomonadota</taxon>
        <taxon>Gammaproteobacteria</taxon>
        <taxon>Pseudomonadales</taxon>
        <taxon>Pseudomonadaceae</taxon>
        <taxon>Pseudomonas</taxon>
    </lineage>
</organism>
<name>A0A1H0BA01_9PSED</name>
<evidence type="ECO:0000313" key="1">
    <source>
        <dbReference type="EMBL" id="SDN42457.1"/>
    </source>
</evidence>
<accession>A0A1H0BA01</accession>
<gene>
    <name evidence="1" type="ORF">SAMN04489798_0272</name>
</gene>
<reference evidence="1 2" key="1">
    <citation type="submission" date="2016-10" db="EMBL/GenBank/DDBJ databases">
        <authorList>
            <person name="de Groot N.N."/>
        </authorList>
    </citation>
    <scope>NUCLEOTIDE SEQUENCE [LARGE SCALE GENOMIC DNA]</scope>
    <source>
        <strain evidence="1 2">CECT 7543</strain>
    </source>
</reference>
<proteinExistence type="predicted"/>
<sequence length="120" mass="13835">MYWIEICNDGSYVTGGEEYPLLAEGIQQLESYEGERSGDDWAKATLLFGIETQHGAFAWEVEIIEYLERGVTSFLGYRITQHPDQVFLKDEVTFSIQDGWAYPKEPTLDLQPKVHKMRLV</sequence>
<evidence type="ECO:0000313" key="2">
    <source>
        <dbReference type="Proteomes" id="UP000198827"/>
    </source>
</evidence>
<dbReference type="AlphaFoldDB" id="A0A1H0BA01"/>
<protein>
    <submittedName>
        <fullName evidence="1">Uncharacterized protein</fullName>
    </submittedName>
</protein>
<dbReference type="EMBL" id="LT629705">
    <property type="protein sequence ID" value="SDN42457.1"/>
    <property type="molecule type" value="Genomic_DNA"/>
</dbReference>